<protein>
    <submittedName>
        <fullName evidence="1">Uncharacterized protein</fullName>
    </submittedName>
</protein>
<accession>A0A9P9DEY5</accession>
<evidence type="ECO:0000313" key="1">
    <source>
        <dbReference type="EMBL" id="KAH7119310.1"/>
    </source>
</evidence>
<dbReference type="AlphaFoldDB" id="A0A9P9DEY5"/>
<comment type="caution">
    <text evidence="1">The sequence shown here is derived from an EMBL/GenBank/DDBJ whole genome shotgun (WGS) entry which is preliminary data.</text>
</comment>
<reference evidence="1" key="1">
    <citation type="journal article" date="2021" name="Nat. Commun.">
        <title>Genetic determinants of endophytism in the Arabidopsis root mycobiome.</title>
        <authorList>
            <person name="Mesny F."/>
            <person name="Miyauchi S."/>
            <person name="Thiergart T."/>
            <person name="Pickel B."/>
            <person name="Atanasova L."/>
            <person name="Karlsson M."/>
            <person name="Huettel B."/>
            <person name="Barry K.W."/>
            <person name="Haridas S."/>
            <person name="Chen C."/>
            <person name="Bauer D."/>
            <person name="Andreopoulos W."/>
            <person name="Pangilinan J."/>
            <person name="LaButti K."/>
            <person name="Riley R."/>
            <person name="Lipzen A."/>
            <person name="Clum A."/>
            <person name="Drula E."/>
            <person name="Henrissat B."/>
            <person name="Kohler A."/>
            <person name="Grigoriev I.V."/>
            <person name="Martin F.M."/>
            <person name="Hacquard S."/>
        </authorList>
    </citation>
    <scope>NUCLEOTIDE SEQUENCE</scope>
    <source>
        <strain evidence="1">MPI-CAGE-AT-0147</strain>
    </source>
</reference>
<organism evidence="1 2">
    <name type="scientific">Dactylonectria macrodidyma</name>
    <dbReference type="NCBI Taxonomy" id="307937"/>
    <lineage>
        <taxon>Eukaryota</taxon>
        <taxon>Fungi</taxon>
        <taxon>Dikarya</taxon>
        <taxon>Ascomycota</taxon>
        <taxon>Pezizomycotina</taxon>
        <taxon>Sordariomycetes</taxon>
        <taxon>Hypocreomycetidae</taxon>
        <taxon>Hypocreales</taxon>
        <taxon>Nectriaceae</taxon>
        <taxon>Dactylonectria</taxon>
    </lineage>
</organism>
<name>A0A9P9DEY5_9HYPO</name>
<evidence type="ECO:0000313" key="2">
    <source>
        <dbReference type="Proteomes" id="UP000738349"/>
    </source>
</evidence>
<keyword evidence="2" id="KW-1185">Reference proteome</keyword>
<dbReference type="EMBL" id="JAGMUV010000026">
    <property type="protein sequence ID" value="KAH7119310.1"/>
    <property type="molecule type" value="Genomic_DNA"/>
</dbReference>
<gene>
    <name evidence="1" type="ORF">EDB81DRAFT_816040</name>
</gene>
<sequence>MTRSSLFEHLGGNLGCRILQVLSWLVRLGSGEPSPCVVELALRKRKQLASCHVARSLNQERAPNDLSFQMIGHSPPEIPRHNTRRRDHLRLYRKVIDPPRRRATCNSHFQRLKREITGRRLCWTVFVTDSILLKGLGKVVRGHDSVMMAFIFYITLRNAYLLT</sequence>
<dbReference type="Proteomes" id="UP000738349">
    <property type="component" value="Unassembled WGS sequence"/>
</dbReference>
<proteinExistence type="predicted"/>